<feature type="coiled-coil region" evidence="1">
    <location>
        <begin position="362"/>
        <end position="403"/>
    </location>
</feature>
<proteinExistence type="predicted"/>
<name>A0AAV5S1J8_MAUHU</name>
<evidence type="ECO:0000256" key="2">
    <source>
        <dbReference type="SAM" id="MobiDB-lite"/>
    </source>
</evidence>
<feature type="compositionally biased region" description="Low complexity" evidence="2">
    <location>
        <begin position="432"/>
        <end position="447"/>
    </location>
</feature>
<keyword evidence="4" id="KW-1185">Reference proteome</keyword>
<accession>A0AAV5S1J8</accession>
<comment type="caution">
    <text evidence="3">The sequence shown here is derived from an EMBL/GenBank/DDBJ whole genome shotgun (WGS) entry which is preliminary data.</text>
</comment>
<dbReference type="AlphaFoldDB" id="A0AAV5S1J8"/>
<reference evidence="3 4" key="1">
    <citation type="journal article" date="2023" name="Elife">
        <title>Identification of key yeast species and microbe-microbe interactions impacting larval growth of Drosophila in the wild.</title>
        <authorList>
            <person name="Mure A."/>
            <person name="Sugiura Y."/>
            <person name="Maeda R."/>
            <person name="Honda K."/>
            <person name="Sakurai N."/>
            <person name="Takahashi Y."/>
            <person name="Watada M."/>
            <person name="Katoh T."/>
            <person name="Gotoh A."/>
            <person name="Gotoh Y."/>
            <person name="Taniguchi I."/>
            <person name="Nakamura K."/>
            <person name="Hayashi T."/>
            <person name="Katayama T."/>
            <person name="Uemura T."/>
            <person name="Hattori Y."/>
        </authorList>
    </citation>
    <scope>NUCLEOTIDE SEQUENCE [LARGE SCALE GENOMIC DNA]</scope>
    <source>
        <strain evidence="3 4">KH-74</strain>
    </source>
</reference>
<dbReference type="Proteomes" id="UP001377567">
    <property type="component" value="Unassembled WGS sequence"/>
</dbReference>
<organism evidence="3 4">
    <name type="scientific">Maudiozyma humilis</name>
    <name type="common">Sour dough yeast</name>
    <name type="synonym">Kazachstania humilis</name>
    <dbReference type="NCBI Taxonomy" id="51915"/>
    <lineage>
        <taxon>Eukaryota</taxon>
        <taxon>Fungi</taxon>
        <taxon>Dikarya</taxon>
        <taxon>Ascomycota</taxon>
        <taxon>Saccharomycotina</taxon>
        <taxon>Saccharomycetes</taxon>
        <taxon>Saccharomycetales</taxon>
        <taxon>Saccharomycetaceae</taxon>
        <taxon>Maudiozyma</taxon>
    </lineage>
</organism>
<protein>
    <recommendedName>
        <fullName evidence="5">Kinesin motor domain-containing protein</fullName>
    </recommendedName>
</protein>
<keyword evidence="1" id="KW-0175">Coiled coil</keyword>
<dbReference type="InterPro" id="IPR027417">
    <property type="entry name" value="P-loop_NTPase"/>
</dbReference>
<evidence type="ECO:0000256" key="1">
    <source>
        <dbReference type="SAM" id="Coils"/>
    </source>
</evidence>
<dbReference type="EMBL" id="BTGD01000016">
    <property type="protein sequence ID" value="GMM57734.1"/>
    <property type="molecule type" value="Genomic_DNA"/>
</dbReference>
<sequence length="471" mass="51617">MSRVYMRLNEPSSSGAAMDSNAITFQSVLGEEPRTFHADKILDERALRPQLLELLVQPLCDALAHGVTSTVLLYGQDRALADSTLFKHLVPAISGALRDSSALISVKYIEGEAEVPVETLEDVLALRSDTACNRCVRLQCRYVDVQSDTVVSGEINIVTLDSTSGEDICATHRGGGAVAHFLHESLRPDAQLYLVLHCLITPINQTEVLAVLDTAERFRGAWQGSTTYDVAPLDGEGKVESTRSAHRCLQDVYAAETAALEDEVQQYKRVNTGVYGPDAQDKQMRKLELSMEVNDKMRVQVGKLAHLLGDAHNSDVLAAYLDKAVAYHLLLDDTLTVTAQNETLRVAEQAADRRRDTLTHNCKEMDRLLKRQSEQLLALQQRNVDLKIELKEVAEMSRALEAQAAGSCRRANSIVSPTSLFSSPGRHSHKNSVSSTASSMTSDTESTAHSKLSHGSLGLKPGFQLNVLRTK</sequence>
<evidence type="ECO:0000313" key="3">
    <source>
        <dbReference type="EMBL" id="GMM57734.1"/>
    </source>
</evidence>
<gene>
    <name evidence="3" type="ORF">DAKH74_043500</name>
</gene>
<evidence type="ECO:0008006" key="5">
    <source>
        <dbReference type="Google" id="ProtNLM"/>
    </source>
</evidence>
<dbReference type="SUPFAM" id="SSF52540">
    <property type="entry name" value="P-loop containing nucleoside triphosphate hydrolases"/>
    <property type="match status" value="1"/>
</dbReference>
<evidence type="ECO:0000313" key="4">
    <source>
        <dbReference type="Proteomes" id="UP001377567"/>
    </source>
</evidence>
<feature type="region of interest" description="Disordered" evidence="2">
    <location>
        <begin position="416"/>
        <end position="455"/>
    </location>
</feature>